<dbReference type="EMBL" id="UYRR01036504">
    <property type="protein sequence ID" value="VDK67234.1"/>
    <property type="molecule type" value="Genomic_DNA"/>
</dbReference>
<feature type="compositionally biased region" description="Basic residues" evidence="1">
    <location>
        <begin position="177"/>
        <end position="187"/>
    </location>
</feature>
<feature type="region of interest" description="Disordered" evidence="1">
    <location>
        <begin position="165"/>
        <end position="189"/>
    </location>
</feature>
<name>A0A0M3KF86_ANISI</name>
<evidence type="ECO:0000313" key="4">
    <source>
        <dbReference type="Proteomes" id="UP000267096"/>
    </source>
</evidence>
<evidence type="ECO:0000256" key="2">
    <source>
        <dbReference type="SAM" id="Phobius"/>
    </source>
</evidence>
<evidence type="ECO:0000313" key="3">
    <source>
        <dbReference type="EMBL" id="VDK67234.1"/>
    </source>
</evidence>
<gene>
    <name evidence="3" type="ORF">ASIM_LOCUS19035</name>
</gene>
<feature type="transmembrane region" description="Helical" evidence="2">
    <location>
        <begin position="227"/>
        <end position="246"/>
    </location>
</feature>
<dbReference type="Proteomes" id="UP000267096">
    <property type="component" value="Unassembled WGS sequence"/>
</dbReference>
<protein>
    <submittedName>
        <fullName evidence="3 5">Uncharacterized protein</fullName>
    </submittedName>
</protein>
<keyword evidence="2" id="KW-1133">Transmembrane helix</keyword>
<accession>A0A0M3KF86</accession>
<reference evidence="5" key="1">
    <citation type="submission" date="2017-02" db="UniProtKB">
        <authorList>
            <consortium name="WormBaseParasite"/>
        </authorList>
    </citation>
    <scope>IDENTIFICATION</scope>
</reference>
<evidence type="ECO:0000313" key="5">
    <source>
        <dbReference type="WBParaSite" id="ASIM_0001964501-mRNA-1"/>
    </source>
</evidence>
<keyword evidence="2" id="KW-0472">Membrane</keyword>
<organism evidence="5">
    <name type="scientific">Anisakis simplex</name>
    <name type="common">Herring worm</name>
    <dbReference type="NCBI Taxonomy" id="6269"/>
    <lineage>
        <taxon>Eukaryota</taxon>
        <taxon>Metazoa</taxon>
        <taxon>Ecdysozoa</taxon>
        <taxon>Nematoda</taxon>
        <taxon>Chromadorea</taxon>
        <taxon>Rhabditida</taxon>
        <taxon>Spirurina</taxon>
        <taxon>Ascaridomorpha</taxon>
        <taxon>Ascaridoidea</taxon>
        <taxon>Anisakidae</taxon>
        <taxon>Anisakis</taxon>
        <taxon>Anisakis simplex complex</taxon>
    </lineage>
</organism>
<dbReference type="WBParaSite" id="ASIM_0001964501-mRNA-1">
    <property type="protein sequence ID" value="ASIM_0001964501-mRNA-1"/>
    <property type="gene ID" value="ASIM_0001964501"/>
</dbReference>
<dbReference type="AlphaFoldDB" id="A0A0M3KF86"/>
<proteinExistence type="predicted"/>
<reference evidence="3 4" key="2">
    <citation type="submission" date="2018-11" db="EMBL/GenBank/DDBJ databases">
        <authorList>
            <consortium name="Pathogen Informatics"/>
        </authorList>
    </citation>
    <scope>NUCLEOTIDE SEQUENCE [LARGE SCALE GENOMIC DNA]</scope>
</reference>
<keyword evidence="2" id="KW-0812">Transmembrane</keyword>
<sequence>MIEASESLTEIFDEQVSEANEPEATQKQYRFNWSLLGEAELFLANEQSLYCAFSRAILKDYQLMKASERRPPPLAAGKDAEKDSLCKLFEQKINFGHQHMKTSKPKLTANNIDIKQGDESSSAYYQPNAYSAERKSSISDLPAFDTEDQSAVTELQQDEMASMGLPMEFSKPPSAEKKKKGKRKRKKPATECVNNSDNWMIGLDFENYWSLTGEYVTNMTWLNDFGLFYQSFLLLLMQIFIILLFIT</sequence>
<evidence type="ECO:0000256" key="1">
    <source>
        <dbReference type="SAM" id="MobiDB-lite"/>
    </source>
</evidence>
<keyword evidence="4" id="KW-1185">Reference proteome</keyword>